<dbReference type="Pfam" id="PF05708">
    <property type="entry name" value="Peptidase_C92"/>
    <property type="match status" value="1"/>
</dbReference>
<dbReference type="InterPro" id="IPR038765">
    <property type="entry name" value="Papain-like_cys_pep_sf"/>
</dbReference>
<dbReference type="EMBL" id="QTJU01000004">
    <property type="protein sequence ID" value="RFM27712.1"/>
    <property type="molecule type" value="Genomic_DNA"/>
</dbReference>
<evidence type="ECO:0000313" key="2">
    <source>
        <dbReference type="EMBL" id="RFM27712.1"/>
    </source>
</evidence>
<dbReference type="RefSeq" id="WP_116847790.1">
    <property type="nucleotide sequence ID" value="NZ_QTJU01000004.1"/>
</dbReference>
<comment type="caution">
    <text evidence="2">The sequence shown here is derived from an EMBL/GenBank/DDBJ whole genome shotgun (WGS) entry which is preliminary data.</text>
</comment>
<dbReference type="InterPro" id="IPR024453">
    <property type="entry name" value="Peptidase_C92"/>
</dbReference>
<feature type="signal peptide" evidence="1">
    <location>
        <begin position="1"/>
        <end position="29"/>
    </location>
</feature>
<accession>A0A3E1NIF9</accession>
<feature type="chain" id="PRO_5017684816" description="Permuted papain-like amidase enzyme, YaeF/YiiX, C92 family" evidence="1">
    <location>
        <begin position="30"/>
        <end position="233"/>
    </location>
</feature>
<sequence length="233" mass="25791">MVKSLACNTRTNKRLQFCCLLLFIAAACSCGRNNGNAPSPLQQQLQQLTRTRVVHAAAAVHNAALLLQPGDIITRTGTDFTSESLRRLCRRDNTYSHCGIVNIENDSIVVYHALGGETSANQQLKREPLAVFCNGNSNKGFGIFRMPLTPAVYHRVDSMVHACYAAGLPFDMAFDLHTDDKMYCSEFVYKTFSRAFGNPHLFTTTTTGSLQYAGVDDIFLQPSCTAVARYKYD</sequence>
<keyword evidence="3" id="KW-1185">Reference proteome</keyword>
<organism evidence="2 3">
    <name type="scientific">Deminuibacter soli</name>
    <dbReference type="NCBI Taxonomy" id="2291815"/>
    <lineage>
        <taxon>Bacteria</taxon>
        <taxon>Pseudomonadati</taxon>
        <taxon>Bacteroidota</taxon>
        <taxon>Chitinophagia</taxon>
        <taxon>Chitinophagales</taxon>
        <taxon>Chitinophagaceae</taxon>
        <taxon>Deminuibacter</taxon>
    </lineage>
</organism>
<reference evidence="2 3" key="1">
    <citation type="submission" date="2018-08" db="EMBL/GenBank/DDBJ databases">
        <title>Chitinophagaceae sp. K23C18032701, a novel bacterium isolated from forest soil.</title>
        <authorList>
            <person name="Wang C."/>
        </authorList>
    </citation>
    <scope>NUCLEOTIDE SEQUENCE [LARGE SCALE GENOMIC DNA]</scope>
    <source>
        <strain evidence="2 3">K23C18032701</strain>
    </source>
</reference>
<evidence type="ECO:0000313" key="3">
    <source>
        <dbReference type="Proteomes" id="UP000261284"/>
    </source>
</evidence>
<evidence type="ECO:0008006" key="4">
    <source>
        <dbReference type="Google" id="ProtNLM"/>
    </source>
</evidence>
<name>A0A3E1NIF9_9BACT</name>
<gene>
    <name evidence="2" type="ORF">DXN05_13475</name>
</gene>
<dbReference type="Proteomes" id="UP000261284">
    <property type="component" value="Unassembled WGS sequence"/>
</dbReference>
<keyword evidence="1" id="KW-0732">Signal</keyword>
<dbReference type="SUPFAM" id="SSF54001">
    <property type="entry name" value="Cysteine proteinases"/>
    <property type="match status" value="1"/>
</dbReference>
<proteinExistence type="predicted"/>
<dbReference type="AlphaFoldDB" id="A0A3E1NIF9"/>
<dbReference type="PROSITE" id="PS51257">
    <property type="entry name" value="PROKAR_LIPOPROTEIN"/>
    <property type="match status" value="1"/>
</dbReference>
<evidence type="ECO:0000256" key="1">
    <source>
        <dbReference type="SAM" id="SignalP"/>
    </source>
</evidence>
<dbReference type="OrthoDB" id="1148539at2"/>
<dbReference type="Gene3D" id="3.90.1720.10">
    <property type="entry name" value="endopeptidase domain like (from Nostoc punctiforme)"/>
    <property type="match status" value="1"/>
</dbReference>
<protein>
    <recommendedName>
        <fullName evidence="4">Permuted papain-like amidase enzyme, YaeF/YiiX, C92 family</fullName>
    </recommendedName>
</protein>